<feature type="non-terminal residue" evidence="1">
    <location>
        <position position="1"/>
    </location>
</feature>
<comment type="caution">
    <text evidence="1">The sequence shown here is derived from an EMBL/GenBank/DDBJ whole genome shotgun (WGS) entry which is preliminary data.</text>
</comment>
<dbReference type="Proteomes" id="UP000789860">
    <property type="component" value="Unassembled WGS sequence"/>
</dbReference>
<reference evidence="1" key="1">
    <citation type="submission" date="2021-06" db="EMBL/GenBank/DDBJ databases">
        <authorList>
            <person name="Kallberg Y."/>
            <person name="Tangrot J."/>
            <person name="Rosling A."/>
        </authorList>
    </citation>
    <scope>NUCLEOTIDE SEQUENCE</scope>
    <source>
        <strain evidence="1">AU212A</strain>
    </source>
</reference>
<keyword evidence="2" id="KW-1185">Reference proteome</keyword>
<organism evidence="1 2">
    <name type="scientific">Scutellospora calospora</name>
    <dbReference type="NCBI Taxonomy" id="85575"/>
    <lineage>
        <taxon>Eukaryota</taxon>
        <taxon>Fungi</taxon>
        <taxon>Fungi incertae sedis</taxon>
        <taxon>Mucoromycota</taxon>
        <taxon>Glomeromycotina</taxon>
        <taxon>Glomeromycetes</taxon>
        <taxon>Diversisporales</taxon>
        <taxon>Gigasporaceae</taxon>
        <taxon>Scutellospora</taxon>
    </lineage>
</organism>
<evidence type="ECO:0000313" key="1">
    <source>
        <dbReference type="EMBL" id="CAG8651987.1"/>
    </source>
</evidence>
<evidence type="ECO:0000313" key="2">
    <source>
        <dbReference type="Proteomes" id="UP000789860"/>
    </source>
</evidence>
<proteinExistence type="predicted"/>
<gene>
    <name evidence="1" type="ORF">SCALOS_LOCUS8696</name>
</gene>
<dbReference type="EMBL" id="CAJVPM010024030">
    <property type="protein sequence ID" value="CAG8651987.1"/>
    <property type="molecule type" value="Genomic_DNA"/>
</dbReference>
<name>A0ACA9NL82_9GLOM</name>
<feature type="non-terminal residue" evidence="1">
    <location>
        <position position="69"/>
    </location>
</feature>
<sequence>LPVERLYSQSNYPVYRKQRNSCVWCRFKNTAEQGKRTEKSPLSQVWCTTYNVSLCLNKQRLDCFIVYHE</sequence>
<accession>A0ACA9NL82</accession>
<protein>
    <submittedName>
        <fullName evidence="1">10169_t:CDS:1</fullName>
    </submittedName>
</protein>